<evidence type="ECO:0000313" key="2">
    <source>
        <dbReference type="EMBL" id="RHW43292.1"/>
    </source>
</evidence>
<feature type="transmembrane region" description="Helical" evidence="1">
    <location>
        <begin position="93"/>
        <end position="110"/>
    </location>
</feature>
<dbReference type="EMBL" id="QWEG01000001">
    <property type="protein sequence ID" value="RHW43292.1"/>
    <property type="molecule type" value="Genomic_DNA"/>
</dbReference>
<evidence type="ECO:0000256" key="1">
    <source>
        <dbReference type="SAM" id="Phobius"/>
    </source>
</evidence>
<feature type="transmembrane region" description="Helical" evidence="1">
    <location>
        <begin position="27"/>
        <end position="50"/>
    </location>
</feature>
<keyword evidence="3" id="KW-1185">Reference proteome</keyword>
<proteinExistence type="predicted"/>
<accession>A0A417YZJ6</accession>
<dbReference type="RefSeq" id="WP_118918900.1">
    <property type="nucleotide sequence ID" value="NZ_QWEG01000001.1"/>
</dbReference>
<keyword evidence="1" id="KW-1133">Transmembrane helix</keyword>
<protein>
    <submittedName>
        <fullName evidence="2">Uncharacterized protein</fullName>
    </submittedName>
</protein>
<evidence type="ECO:0000313" key="3">
    <source>
        <dbReference type="Proteomes" id="UP000284416"/>
    </source>
</evidence>
<dbReference type="OrthoDB" id="1906856at2"/>
<dbReference type="Gene3D" id="1.10.1760.20">
    <property type="match status" value="1"/>
</dbReference>
<gene>
    <name evidence="2" type="ORF">D1B31_01060</name>
</gene>
<organism evidence="2 3">
    <name type="scientific">Neobacillus notoginsengisoli</name>
    <dbReference type="NCBI Taxonomy" id="1578198"/>
    <lineage>
        <taxon>Bacteria</taxon>
        <taxon>Bacillati</taxon>
        <taxon>Bacillota</taxon>
        <taxon>Bacilli</taxon>
        <taxon>Bacillales</taxon>
        <taxon>Bacillaceae</taxon>
        <taxon>Neobacillus</taxon>
    </lineage>
</organism>
<feature type="transmembrane region" description="Helical" evidence="1">
    <location>
        <begin position="117"/>
        <end position="138"/>
    </location>
</feature>
<feature type="transmembrane region" description="Helical" evidence="1">
    <location>
        <begin position="150"/>
        <end position="171"/>
    </location>
</feature>
<dbReference type="AlphaFoldDB" id="A0A417YZJ6"/>
<dbReference type="Proteomes" id="UP000284416">
    <property type="component" value="Unassembled WGS sequence"/>
</dbReference>
<sequence>MYFLRVITNDIRSAQLQFNHYSATKRLVLGALLAALAAIFQSAGGFFPGVGYVISPFATAPILLCMMISFWAGMLSYILTCLLLLIIQPSELIVFPFTTGLLGVGLGLAFSFFKKRLVILLVGAAFLTIGIAILLYILRFPVLGPAVSTTFSIVTLGVISIFACLYAWGWIEFTSILFKKIKDIIP</sequence>
<keyword evidence="1" id="KW-0472">Membrane</keyword>
<reference evidence="2 3" key="1">
    <citation type="journal article" date="2017" name="Int. J. Syst. Evol. Microbiol.">
        <title>Bacillus notoginsengisoli sp. nov., a novel bacterium isolated from the rhizosphere of Panax notoginseng.</title>
        <authorList>
            <person name="Zhang M.Y."/>
            <person name="Cheng J."/>
            <person name="Cai Y."/>
            <person name="Zhang T.Y."/>
            <person name="Wu Y.Y."/>
            <person name="Manikprabhu D."/>
            <person name="Li W.J."/>
            <person name="Zhang Y.X."/>
        </authorList>
    </citation>
    <scope>NUCLEOTIDE SEQUENCE [LARGE SCALE GENOMIC DNA]</scope>
    <source>
        <strain evidence="2 3">JCM 30743</strain>
    </source>
</reference>
<name>A0A417YZJ6_9BACI</name>
<comment type="caution">
    <text evidence="2">The sequence shown here is derived from an EMBL/GenBank/DDBJ whole genome shotgun (WGS) entry which is preliminary data.</text>
</comment>
<keyword evidence="1" id="KW-0812">Transmembrane</keyword>
<feature type="transmembrane region" description="Helical" evidence="1">
    <location>
        <begin position="62"/>
        <end position="87"/>
    </location>
</feature>